<dbReference type="PROSITE" id="PS01346">
    <property type="entry name" value="CLAUDIN"/>
    <property type="match status" value="1"/>
</dbReference>
<dbReference type="Proteomes" id="UP000750334">
    <property type="component" value="Unassembled WGS sequence"/>
</dbReference>
<feature type="transmembrane region" description="Helical" evidence="5">
    <location>
        <begin position="96"/>
        <end position="114"/>
    </location>
</feature>
<dbReference type="GO" id="GO:0005886">
    <property type="term" value="C:plasma membrane"/>
    <property type="evidence" value="ECO:0007669"/>
    <property type="project" value="InterPro"/>
</dbReference>
<evidence type="ECO:0000256" key="3">
    <source>
        <dbReference type="ARBA" id="ARBA00022989"/>
    </source>
</evidence>
<keyword evidence="2 5" id="KW-0812">Transmembrane</keyword>
<evidence type="ECO:0000256" key="1">
    <source>
        <dbReference type="ARBA" id="ARBA00004141"/>
    </source>
</evidence>
<name>A0A9P6WEV8_MAUEX</name>
<reference evidence="6 7" key="1">
    <citation type="submission" date="2020-11" db="EMBL/GenBank/DDBJ databases">
        <title>Kefir isolates.</title>
        <authorList>
            <person name="Marcisauskas S."/>
            <person name="Kim Y."/>
            <person name="Blasche S."/>
        </authorList>
    </citation>
    <scope>NUCLEOTIDE SEQUENCE [LARGE SCALE GENOMIC DNA]</scope>
    <source>
        <strain evidence="6 7">OG2</strain>
    </source>
</reference>
<organism evidence="6 7">
    <name type="scientific">Maudiozyma exigua</name>
    <name type="common">Yeast</name>
    <name type="synonym">Kazachstania exigua</name>
    <dbReference type="NCBI Taxonomy" id="34358"/>
    <lineage>
        <taxon>Eukaryota</taxon>
        <taxon>Fungi</taxon>
        <taxon>Dikarya</taxon>
        <taxon>Ascomycota</taxon>
        <taxon>Saccharomycotina</taxon>
        <taxon>Saccharomycetes</taxon>
        <taxon>Saccharomycetales</taxon>
        <taxon>Saccharomycetaceae</taxon>
        <taxon>Maudiozyma</taxon>
    </lineage>
</organism>
<dbReference type="EMBL" id="PUHR01000003">
    <property type="protein sequence ID" value="KAG0672365.1"/>
    <property type="molecule type" value="Genomic_DNA"/>
</dbReference>
<keyword evidence="7" id="KW-1185">Reference proteome</keyword>
<dbReference type="PANTHER" id="PTHR28019:SF2">
    <property type="entry name" value="CELL MEMBRANE PROTEIN YLR413W-RELATED"/>
    <property type="match status" value="1"/>
</dbReference>
<proteinExistence type="predicted"/>
<evidence type="ECO:0000256" key="2">
    <source>
        <dbReference type="ARBA" id="ARBA00022692"/>
    </source>
</evidence>
<dbReference type="AlphaFoldDB" id="A0A9P6WEV8"/>
<evidence type="ECO:0000313" key="7">
    <source>
        <dbReference type="Proteomes" id="UP000750334"/>
    </source>
</evidence>
<dbReference type="GO" id="GO:0031505">
    <property type="term" value="P:fungal-type cell wall organization"/>
    <property type="evidence" value="ECO:0007669"/>
    <property type="project" value="TreeGrafter"/>
</dbReference>
<evidence type="ECO:0000256" key="4">
    <source>
        <dbReference type="ARBA" id="ARBA00023136"/>
    </source>
</evidence>
<comment type="caution">
    <text evidence="6">The sequence shown here is derived from an EMBL/GenBank/DDBJ whole genome shotgun (WGS) entry which is preliminary data.</text>
</comment>
<protein>
    <submittedName>
        <fullName evidence="6">Uncharacterized protein</fullName>
    </submittedName>
</protein>
<dbReference type="PANTHER" id="PTHR28019">
    <property type="entry name" value="CELL MEMBRANE PROTEIN YLR413W-RELATED"/>
    <property type="match status" value="1"/>
</dbReference>
<dbReference type="Pfam" id="PF06687">
    <property type="entry name" value="SUR7"/>
    <property type="match status" value="1"/>
</dbReference>
<dbReference type="OrthoDB" id="4480814at2759"/>
<keyword evidence="4 5" id="KW-0472">Membrane</keyword>
<accession>A0A9P6WEV8</accession>
<dbReference type="InterPro" id="IPR009571">
    <property type="entry name" value="SUR7/Rim9-like_fungi"/>
</dbReference>
<dbReference type="InterPro" id="IPR017974">
    <property type="entry name" value="Claudin_CS"/>
</dbReference>
<dbReference type="InterPro" id="IPR052413">
    <property type="entry name" value="SUR7_domain"/>
</dbReference>
<dbReference type="GO" id="GO:0051285">
    <property type="term" value="C:cell cortex of cell tip"/>
    <property type="evidence" value="ECO:0007669"/>
    <property type="project" value="TreeGrafter"/>
</dbReference>
<keyword evidence="3 5" id="KW-1133">Transmembrane helix</keyword>
<evidence type="ECO:0000256" key="5">
    <source>
        <dbReference type="SAM" id="Phobius"/>
    </source>
</evidence>
<evidence type="ECO:0000313" key="6">
    <source>
        <dbReference type="EMBL" id="KAG0672365.1"/>
    </source>
</evidence>
<sequence>MDLTKVIPNISSSLELSSVLPSYFNIGLWSYCIEDSAKKVTSCTSPHGIEKFNLKNLLYDNIQDNEVLSLIDSVASLILPDKLEQDMTYYNDMAKLLSFCRISVGTSMATYIYISHILKDNYSDYGISLTLGRTYLGILWGGVVAAFFNFFCWCFIRSTPRVMYVQQPMMEKREML</sequence>
<gene>
    <name evidence="6" type="ORF">C6P45_003049</name>
</gene>
<feature type="transmembrane region" description="Helical" evidence="5">
    <location>
        <begin position="134"/>
        <end position="156"/>
    </location>
</feature>
<comment type="subcellular location">
    <subcellularLocation>
        <location evidence="1">Membrane</location>
        <topology evidence="1">Multi-pass membrane protein</topology>
    </subcellularLocation>
</comment>